<gene>
    <name evidence="1" type="ORF">IAC96_00815</name>
</gene>
<dbReference type="Proteomes" id="UP000824201">
    <property type="component" value="Unassembled WGS sequence"/>
</dbReference>
<protein>
    <submittedName>
        <fullName evidence="1">Uncharacterized protein</fullName>
    </submittedName>
</protein>
<organism evidence="1 2">
    <name type="scientific">Candidatus Fimimorpha faecalis</name>
    <dbReference type="NCBI Taxonomy" id="2840824"/>
    <lineage>
        <taxon>Bacteria</taxon>
        <taxon>Bacillati</taxon>
        <taxon>Bacillota</taxon>
        <taxon>Clostridia</taxon>
        <taxon>Eubacteriales</taxon>
        <taxon>Candidatus Fimimorpha</taxon>
    </lineage>
</organism>
<evidence type="ECO:0000313" key="2">
    <source>
        <dbReference type="Proteomes" id="UP000824201"/>
    </source>
</evidence>
<sequence length="122" mass="13964">MEDILNEFGKILIKEVRDNVINSMNESIDGKRKGIAAQLIKKKIAILNEEQIEVLKELILEIVDCSLDSMLFMIEGDPELQLIFQGVDLKEVSDGLSGELYTEDGWIQKFSEYKEFASDEDY</sequence>
<reference evidence="1" key="1">
    <citation type="submission" date="2020-10" db="EMBL/GenBank/DDBJ databases">
        <authorList>
            <person name="Gilroy R."/>
        </authorList>
    </citation>
    <scope>NUCLEOTIDE SEQUENCE</scope>
    <source>
        <strain evidence="1">ChiW13-3771</strain>
    </source>
</reference>
<dbReference type="AlphaFoldDB" id="A0A9D1ECM0"/>
<proteinExistence type="predicted"/>
<accession>A0A9D1ECM0</accession>
<dbReference type="EMBL" id="DVHN01000005">
    <property type="protein sequence ID" value="HIR87468.1"/>
    <property type="molecule type" value="Genomic_DNA"/>
</dbReference>
<evidence type="ECO:0000313" key="1">
    <source>
        <dbReference type="EMBL" id="HIR87468.1"/>
    </source>
</evidence>
<name>A0A9D1ECM0_9FIRM</name>
<comment type="caution">
    <text evidence="1">The sequence shown here is derived from an EMBL/GenBank/DDBJ whole genome shotgun (WGS) entry which is preliminary data.</text>
</comment>
<reference evidence="1" key="2">
    <citation type="journal article" date="2021" name="PeerJ">
        <title>Extensive microbial diversity within the chicken gut microbiome revealed by metagenomics and culture.</title>
        <authorList>
            <person name="Gilroy R."/>
            <person name="Ravi A."/>
            <person name="Getino M."/>
            <person name="Pursley I."/>
            <person name="Horton D.L."/>
            <person name="Alikhan N.F."/>
            <person name="Baker D."/>
            <person name="Gharbi K."/>
            <person name="Hall N."/>
            <person name="Watson M."/>
            <person name="Adriaenssens E.M."/>
            <person name="Foster-Nyarko E."/>
            <person name="Jarju S."/>
            <person name="Secka A."/>
            <person name="Antonio M."/>
            <person name="Oren A."/>
            <person name="Chaudhuri R.R."/>
            <person name="La Ragione R."/>
            <person name="Hildebrand F."/>
            <person name="Pallen M.J."/>
        </authorList>
    </citation>
    <scope>NUCLEOTIDE SEQUENCE</scope>
    <source>
        <strain evidence="1">ChiW13-3771</strain>
    </source>
</reference>